<evidence type="ECO:0000256" key="10">
    <source>
        <dbReference type="ARBA" id="ARBA00030458"/>
    </source>
</evidence>
<evidence type="ECO:0000256" key="4">
    <source>
        <dbReference type="ARBA" id="ARBA00022490"/>
    </source>
</evidence>
<sequence>MSAEQTEDLKAFERRLTEVIDKVQPTARLWRMVLIVISVCTAAGAGTWLLDPYTTKVYLSTSLWNHPCFTISCIVLLMLFLCGIHKRVVAPSMYPLYNEFKTFDLCCQVVKSGSLENHVLYMVIDSLSPKIQVDENASILK</sequence>
<comment type="caution">
    <text evidence="12">The sequence shown here is derived from an EMBL/GenBank/DDBJ whole genome shotgun (WGS) entry which is preliminary data.</text>
</comment>
<feature type="transmembrane region" description="Helical" evidence="11">
    <location>
        <begin position="29"/>
        <end position="50"/>
    </location>
</feature>
<evidence type="ECO:0000256" key="8">
    <source>
        <dbReference type="ARBA" id="ARBA00023136"/>
    </source>
</evidence>
<evidence type="ECO:0000313" key="12">
    <source>
        <dbReference type="EMBL" id="VDH97253.1"/>
    </source>
</evidence>
<dbReference type="Pfam" id="PF09771">
    <property type="entry name" value="Tmemb_18A"/>
    <property type="match status" value="1"/>
</dbReference>
<dbReference type="OrthoDB" id="5786980at2759"/>
<evidence type="ECO:0000256" key="3">
    <source>
        <dbReference type="ARBA" id="ARBA00010998"/>
    </source>
</evidence>
<dbReference type="GO" id="GO:0071595">
    <property type="term" value="C:Nem1-Spo7 phosphatase complex"/>
    <property type="evidence" value="ECO:0007669"/>
    <property type="project" value="InterPro"/>
</dbReference>
<evidence type="ECO:0000256" key="6">
    <source>
        <dbReference type="ARBA" id="ARBA00022989"/>
    </source>
</evidence>
<accession>A0A8B6BYK4</accession>
<evidence type="ECO:0000256" key="5">
    <source>
        <dbReference type="ARBA" id="ARBA00022692"/>
    </source>
</evidence>
<keyword evidence="4" id="KW-0963">Cytoplasm</keyword>
<dbReference type="GO" id="GO:0005737">
    <property type="term" value="C:cytoplasm"/>
    <property type="evidence" value="ECO:0007669"/>
    <property type="project" value="UniProtKB-SubCell"/>
</dbReference>
<evidence type="ECO:0000313" key="13">
    <source>
        <dbReference type="Proteomes" id="UP000596742"/>
    </source>
</evidence>
<evidence type="ECO:0000256" key="11">
    <source>
        <dbReference type="SAM" id="Phobius"/>
    </source>
</evidence>
<keyword evidence="13" id="KW-1185">Reference proteome</keyword>
<dbReference type="AlphaFoldDB" id="A0A8B6BYK4"/>
<name>A0A8B6BYK4_MYTGA</name>
<organism evidence="12 13">
    <name type="scientific">Mytilus galloprovincialis</name>
    <name type="common">Mediterranean mussel</name>
    <dbReference type="NCBI Taxonomy" id="29158"/>
    <lineage>
        <taxon>Eukaryota</taxon>
        <taxon>Metazoa</taxon>
        <taxon>Spiralia</taxon>
        <taxon>Lophotrochozoa</taxon>
        <taxon>Mollusca</taxon>
        <taxon>Bivalvia</taxon>
        <taxon>Autobranchia</taxon>
        <taxon>Pteriomorphia</taxon>
        <taxon>Mytilida</taxon>
        <taxon>Mytiloidea</taxon>
        <taxon>Mytilidae</taxon>
        <taxon>Mytilinae</taxon>
        <taxon>Mytilus</taxon>
    </lineage>
</organism>
<dbReference type="PANTHER" id="PTHR20996">
    <property type="entry name" value="NUCLEAR ENVELOPE PHOSPHATASE-REGULATORY SUBUNIT 1"/>
    <property type="match status" value="1"/>
</dbReference>
<dbReference type="Proteomes" id="UP000596742">
    <property type="component" value="Unassembled WGS sequence"/>
</dbReference>
<proteinExistence type="inferred from homology"/>
<comment type="similarity">
    <text evidence="3">Belongs to the CNEP1R1 family.</text>
</comment>
<keyword evidence="7" id="KW-0443">Lipid metabolism</keyword>
<keyword evidence="9" id="KW-0539">Nucleus</keyword>
<keyword evidence="6 11" id="KW-1133">Transmembrane helix</keyword>
<evidence type="ECO:0000256" key="7">
    <source>
        <dbReference type="ARBA" id="ARBA00023098"/>
    </source>
</evidence>
<keyword evidence="5 11" id="KW-0812">Transmembrane</keyword>
<dbReference type="EMBL" id="UYJE01000886">
    <property type="protein sequence ID" value="VDH97253.1"/>
    <property type="molecule type" value="Genomic_DNA"/>
</dbReference>
<dbReference type="PANTHER" id="PTHR20996:SF1">
    <property type="entry name" value="NUCLEAR ENVELOPE PHOSPHATASE-REGULATORY SUBUNIT 1"/>
    <property type="match status" value="1"/>
</dbReference>
<gene>
    <name evidence="12" type="ORF">MGAL_10B057449</name>
</gene>
<feature type="transmembrane region" description="Helical" evidence="11">
    <location>
        <begin position="62"/>
        <end position="84"/>
    </location>
</feature>
<evidence type="ECO:0000256" key="1">
    <source>
        <dbReference type="ARBA" id="ARBA00004232"/>
    </source>
</evidence>
<dbReference type="GO" id="GO:0031965">
    <property type="term" value="C:nuclear membrane"/>
    <property type="evidence" value="ECO:0007669"/>
    <property type="project" value="UniProtKB-SubCell"/>
</dbReference>
<dbReference type="GO" id="GO:0006629">
    <property type="term" value="P:lipid metabolic process"/>
    <property type="evidence" value="ECO:0007669"/>
    <property type="project" value="UniProtKB-KW"/>
</dbReference>
<comment type="subcellular location">
    <subcellularLocation>
        <location evidence="2">Cytoplasm</location>
    </subcellularLocation>
    <subcellularLocation>
        <location evidence="1">Nucleus membrane</location>
        <topology evidence="1">Multi-pass membrane protein</topology>
    </subcellularLocation>
</comment>
<evidence type="ECO:0000256" key="2">
    <source>
        <dbReference type="ARBA" id="ARBA00004496"/>
    </source>
</evidence>
<protein>
    <recommendedName>
        <fullName evidence="10">Transmembrane protein 188</fullName>
    </recommendedName>
</protein>
<dbReference type="InterPro" id="IPR019168">
    <property type="entry name" value="NEP1-R1"/>
</dbReference>
<reference evidence="12" key="1">
    <citation type="submission" date="2018-11" db="EMBL/GenBank/DDBJ databases">
        <authorList>
            <person name="Alioto T."/>
            <person name="Alioto T."/>
        </authorList>
    </citation>
    <scope>NUCLEOTIDE SEQUENCE</scope>
</reference>
<keyword evidence="8 11" id="KW-0472">Membrane</keyword>
<evidence type="ECO:0000256" key="9">
    <source>
        <dbReference type="ARBA" id="ARBA00023242"/>
    </source>
</evidence>